<gene>
    <name evidence="2" type="primary">PSOVI17g08260</name>
</gene>
<sequence>MDTEALIKEIKNNIEITMKIESSNDQRNHANLFLNQLLTEKIHENVDIYLNVSIMMIENFSDETLLLFAYRLLEEIIKYNWYNFDLKKQNDLKMFCLSKLLNIDSLSSLLINSCSRLITEIFIREWPNKWREFFPKLYEKHHSLISINVLLNISDYLTKLLQPTNSNRRKEITKNLIDEKNKISNFFIKNLSIMENDDSINSIPIDKRKLLIMKSLESLESLLEWYPLTNELTLKIILLTNLNDLNIQQMDTFQNQLKIKSLQCIQIILKRSIKRQEDTIIINDMFFDLDEQKFANFLIVQTNSYFNAIKSMIHNENFEILYDLFMILLDISIEIVCRVINLLNQDSTHQTIRKNCNENIKFWSIFFQFIFDCLSYNNINFDEIILRFLLVYSKSQISFSDNNDEENNANVPTKSILPFPLQKDTMIPMRLLIIITNSKFKLKSEQELNDSISSTYDLVDSYENYLQIFYENRNKFLTIIRNLNDHQLLSQIFCLSMFNDLFDDHLFTNTDIELFDENYRKQIIKTGIKSWNIAAILCPIYISRRNFSHQHTKILEFYFAQMLEISGQLAVQDLNSLLSCLSSFSPFYHLFSVDLIKKLIDIIFLLTVKTAELKYDPNITDLQNHLNSLFIKLTKKCFKLFLPYFNMMRIHIEELIHTKKTSLVQSYFLFEGLFILSNHLSVEEQRNFLIDGFLPQINWIIDYDFGSNGQTFFQDIGLASAPKLDINELPASYAKILVKISAVLNVLTRLFKRINAERCYEILWPIMMQLISPFCKVIASVHHLWSKYEQKQQQLLGQLCHPFYQPYLFGEYPCHYLLMICYEQSKMFAFDKFRTLFKQWNRNEPPSSDLVGNFMNNRLWILYSQSVALVNVALELMLFFYPNHPEVESNVENFITTNNSLICMDMKFMPIYVYRDLIRCYFQCLTNYSPRTEKFLTNTGCVEILMQFIEFMYYKLNEQFMIIQQEKNICTSNSDPRFVNHLNIRPLTKKDDPKNFLEIIIEATINCIATDFISLLNGIFTKQKNIDHIIVKNESISNDDIDEEMNEGILLSKIILVQNPKTLVTIVMGCLLWPNSNLKLSICNINKILIQHLISREMINTIDAFFDLSSRILQSIMLTKRSDTNVIMSLTNLLFILYQNIVIKNNLMDIADKKLNDYCQTDLNEWKRFSNGLYQLYNNVNHDYNKNINFNVNQIKKLQKMLRNIVETLSLDDISSIHSMKKSNIICLGQSINDKNNRQDADILNTGFLSWL</sequence>
<name>A0A3B0QPB3_PSOOV</name>
<evidence type="ECO:0000313" key="2">
    <source>
        <dbReference type="EMBL" id="SZF06466.1"/>
    </source>
</evidence>
<dbReference type="AlphaFoldDB" id="A0A3B0QPB3"/>
<dbReference type="GO" id="GO:0006913">
    <property type="term" value="P:nucleocytoplasmic transport"/>
    <property type="evidence" value="ECO:0007669"/>
    <property type="project" value="UniProtKB-ARBA"/>
</dbReference>
<feature type="domain" description="Exportin-1/Importin-beta-like" evidence="1">
    <location>
        <begin position="109"/>
        <end position="235"/>
    </location>
</feature>
<dbReference type="Pfam" id="PF08389">
    <property type="entry name" value="Xpo1"/>
    <property type="match status" value="1"/>
</dbReference>
<dbReference type="InterPro" id="IPR011989">
    <property type="entry name" value="ARM-like"/>
</dbReference>
<dbReference type="Gene3D" id="1.25.10.10">
    <property type="entry name" value="Leucine-rich Repeat Variant"/>
    <property type="match status" value="1"/>
</dbReference>
<dbReference type="InterPro" id="IPR013598">
    <property type="entry name" value="Exportin-1/Importin-b-like"/>
</dbReference>
<dbReference type="EMBL" id="LS999148">
    <property type="protein sequence ID" value="SZF06466.1"/>
    <property type="molecule type" value="mRNA"/>
</dbReference>
<protein>
    <recommendedName>
        <fullName evidence="1">Exportin-1/Importin-beta-like domain-containing protein</fullName>
    </recommendedName>
</protein>
<organism evidence="2">
    <name type="scientific">Psoroptes ovis</name>
    <name type="common">Sheep scab mite</name>
    <dbReference type="NCBI Taxonomy" id="83912"/>
    <lineage>
        <taxon>Eukaryota</taxon>
        <taxon>Metazoa</taxon>
        <taxon>Ecdysozoa</taxon>
        <taxon>Arthropoda</taxon>
        <taxon>Chelicerata</taxon>
        <taxon>Arachnida</taxon>
        <taxon>Acari</taxon>
        <taxon>Acariformes</taxon>
        <taxon>Sarcoptiformes</taxon>
        <taxon>Astigmata</taxon>
        <taxon>Psoroptidia</taxon>
        <taxon>Sarcoptoidea</taxon>
        <taxon>Psoroptidae</taxon>
        <taxon>Psoroptes</taxon>
    </lineage>
</organism>
<accession>A0A3B0QPB3</accession>
<reference evidence="2" key="1">
    <citation type="submission" date="2018-09" db="EMBL/GenBank/DDBJ databases">
        <authorList>
            <person name="Parvin R."/>
            <person name="Begum J.A."/>
            <person name="Chowdhury E.H."/>
            <person name="Islam M.R."/>
            <person name="Harder T."/>
        </authorList>
    </citation>
    <scope>NUCLEOTIDE SEQUENCE</scope>
</reference>
<evidence type="ECO:0000259" key="1">
    <source>
        <dbReference type="Pfam" id="PF08389"/>
    </source>
</evidence>
<proteinExistence type="evidence at transcript level"/>